<proteinExistence type="predicted"/>
<evidence type="ECO:0000313" key="2">
    <source>
        <dbReference type="Proteomes" id="UP001057402"/>
    </source>
</evidence>
<sequence length="84" mass="9578">MREADVTEEIAREHIEGLISRSWKGINADLFGDHPEHLRPYMEVTVNAARTAHMVYQHGDGFGVQSGEMRELITASLVQPFRRD</sequence>
<accession>A0ACB9P2P8</accession>
<dbReference type="Proteomes" id="UP001057402">
    <property type="component" value="Chromosome 7"/>
</dbReference>
<reference evidence="2" key="1">
    <citation type="journal article" date="2023" name="Front. Plant Sci.">
        <title>Chromosomal-level genome assembly of Melastoma candidum provides insights into trichome evolution.</title>
        <authorList>
            <person name="Zhong Y."/>
            <person name="Wu W."/>
            <person name="Sun C."/>
            <person name="Zou P."/>
            <person name="Liu Y."/>
            <person name="Dai S."/>
            <person name="Zhou R."/>
        </authorList>
    </citation>
    <scope>NUCLEOTIDE SEQUENCE [LARGE SCALE GENOMIC DNA]</scope>
</reference>
<dbReference type="EMBL" id="CM042886">
    <property type="protein sequence ID" value="KAI4342621.1"/>
    <property type="molecule type" value="Genomic_DNA"/>
</dbReference>
<keyword evidence="2" id="KW-1185">Reference proteome</keyword>
<gene>
    <name evidence="1" type="ORF">MLD38_027226</name>
</gene>
<evidence type="ECO:0000313" key="1">
    <source>
        <dbReference type="EMBL" id="KAI4342621.1"/>
    </source>
</evidence>
<organism evidence="1 2">
    <name type="scientific">Melastoma candidum</name>
    <dbReference type="NCBI Taxonomy" id="119954"/>
    <lineage>
        <taxon>Eukaryota</taxon>
        <taxon>Viridiplantae</taxon>
        <taxon>Streptophyta</taxon>
        <taxon>Embryophyta</taxon>
        <taxon>Tracheophyta</taxon>
        <taxon>Spermatophyta</taxon>
        <taxon>Magnoliopsida</taxon>
        <taxon>eudicotyledons</taxon>
        <taxon>Gunneridae</taxon>
        <taxon>Pentapetalae</taxon>
        <taxon>rosids</taxon>
        <taxon>malvids</taxon>
        <taxon>Myrtales</taxon>
        <taxon>Melastomataceae</taxon>
        <taxon>Melastomatoideae</taxon>
        <taxon>Melastomateae</taxon>
        <taxon>Melastoma</taxon>
    </lineage>
</organism>
<name>A0ACB9P2P8_9MYRT</name>
<protein>
    <submittedName>
        <fullName evidence="1">Uncharacterized protein</fullName>
    </submittedName>
</protein>
<comment type="caution">
    <text evidence="1">The sequence shown here is derived from an EMBL/GenBank/DDBJ whole genome shotgun (WGS) entry which is preliminary data.</text>
</comment>